<organism evidence="1 2">
    <name type="scientific">Pleomassaria siparia CBS 279.74</name>
    <dbReference type="NCBI Taxonomy" id="1314801"/>
    <lineage>
        <taxon>Eukaryota</taxon>
        <taxon>Fungi</taxon>
        <taxon>Dikarya</taxon>
        <taxon>Ascomycota</taxon>
        <taxon>Pezizomycotina</taxon>
        <taxon>Dothideomycetes</taxon>
        <taxon>Pleosporomycetidae</taxon>
        <taxon>Pleosporales</taxon>
        <taxon>Pleomassariaceae</taxon>
        <taxon>Pleomassaria</taxon>
    </lineage>
</organism>
<accession>A0A6G1KB37</accession>
<dbReference type="PANTHER" id="PTHR42040">
    <property type="entry name" value="INNER KINETOCHORE SUBUNIT FTA4"/>
    <property type="match status" value="1"/>
</dbReference>
<dbReference type="OrthoDB" id="21214at2759"/>
<gene>
    <name evidence="1" type="ORF">K504DRAFT_430133</name>
</gene>
<dbReference type="AlphaFoldDB" id="A0A6G1KB37"/>
<protein>
    <recommendedName>
        <fullName evidence="3">Kinetochore protein fta4</fullName>
    </recommendedName>
</protein>
<dbReference type="PANTHER" id="PTHR42040:SF1">
    <property type="entry name" value="INNER KINETOCHORE SUBUNIT FTA4"/>
    <property type="match status" value="1"/>
</dbReference>
<evidence type="ECO:0000313" key="1">
    <source>
        <dbReference type="EMBL" id="KAF2709980.1"/>
    </source>
</evidence>
<reference evidence="1" key="1">
    <citation type="journal article" date="2020" name="Stud. Mycol.">
        <title>101 Dothideomycetes genomes: a test case for predicting lifestyles and emergence of pathogens.</title>
        <authorList>
            <person name="Haridas S."/>
            <person name="Albert R."/>
            <person name="Binder M."/>
            <person name="Bloem J."/>
            <person name="Labutti K."/>
            <person name="Salamov A."/>
            <person name="Andreopoulos B."/>
            <person name="Baker S."/>
            <person name="Barry K."/>
            <person name="Bills G."/>
            <person name="Bluhm B."/>
            <person name="Cannon C."/>
            <person name="Castanera R."/>
            <person name="Culley D."/>
            <person name="Daum C."/>
            <person name="Ezra D."/>
            <person name="Gonzalez J."/>
            <person name="Henrissat B."/>
            <person name="Kuo A."/>
            <person name="Liang C."/>
            <person name="Lipzen A."/>
            <person name="Lutzoni F."/>
            <person name="Magnuson J."/>
            <person name="Mondo S."/>
            <person name="Nolan M."/>
            <person name="Ohm R."/>
            <person name="Pangilinan J."/>
            <person name="Park H.-J."/>
            <person name="Ramirez L."/>
            <person name="Alfaro M."/>
            <person name="Sun H."/>
            <person name="Tritt A."/>
            <person name="Yoshinaga Y."/>
            <person name="Zwiers L.-H."/>
            <person name="Turgeon B."/>
            <person name="Goodwin S."/>
            <person name="Spatafora J."/>
            <person name="Crous P."/>
            <person name="Grigoriev I."/>
        </authorList>
    </citation>
    <scope>NUCLEOTIDE SEQUENCE</scope>
    <source>
        <strain evidence="1">CBS 279.74</strain>
    </source>
</reference>
<dbReference type="EMBL" id="MU005769">
    <property type="protein sequence ID" value="KAF2709980.1"/>
    <property type="molecule type" value="Genomic_DNA"/>
</dbReference>
<dbReference type="Pfam" id="PF13093">
    <property type="entry name" value="FTA4"/>
    <property type="match status" value="1"/>
</dbReference>
<name>A0A6G1KB37_9PLEO</name>
<evidence type="ECO:0008006" key="3">
    <source>
        <dbReference type="Google" id="ProtNLM"/>
    </source>
</evidence>
<dbReference type="Proteomes" id="UP000799428">
    <property type="component" value="Unassembled WGS sequence"/>
</dbReference>
<proteinExistence type="predicted"/>
<dbReference type="InterPro" id="IPR025207">
    <property type="entry name" value="Sim4_Fta4"/>
</dbReference>
<dbReference type="GO" id="GO:0031511">
    <property type="term" value="C:Mis6-Sim4 complex"/>
    <property type="evidence" value="ECO:0007669"/>
    <property type="project" value="InterPro"/>
</dbReference>
<evidence type="ECO:0000313" key="2">
    <source>
        <dbReference type="Proteomes" id="UP000799428"/>
    </source>
</evidence>
<sequence length="244" mass="27691">MSMQNTVVDRKRKFLQLQKQILKKGIPATHQLVTIANQGGIPSRVLTDVLRKVNRDLSRHSRLVHSRQMTEHVVEAIDDIYWEAAAVDLEGETDAEMDTATGLLGEENSTLYQNDDLTLDKNISKLPPTWDDSDEYMSASVRLQSLSAKRLTLEQRLNTYQALLSLLEPYRMPKKNIQPNLVGRDSPLATELGKTRTLVFRVAGRVHERFGDDVQVPATEEEQLQVLETGEEGRKKLEAIMKGW</sequence>
<keyword evidence="2" id="KW-1185">Reference proteome</keyword>